<accession>A0A6J6H4H1</accession>
<gene>
    <name evidence="1" type="ORF">UFOPK1826_01121</name>
</gene>
<proteinExistence type="predicted"/>
<name>A0A6J6H4H1_9ZZZZ</name>
<protein>
    <submittedName>
        <fullName evidence="1">Unannotated protein</fullName>
    </submittedName>
</protein>
<reference evidence="1" key="1">
    <citation type="submission" date="2020-05" db="EMBL/GenBank/DDBJ databases">
        <authorList>
            <person name="Chiriac C."/>
            <person name="Salcher M."/>
            <person name="Ghai R."/>
            <person name="Kavagutti S V."/>
        </authorList>
    </citation>
    <scope>NUCLEOTIDE SEQUENCE</scope>
</reference>
<evidence type="ECO:0000313" key="1">
    <source>
        <dbReference type="EMBL" id="CAB4608567.1"/>
    </source>
</evidence>
<dbReference type="EMBL" id="CAEZUN010000150">
    <property type="protein sequence ID" value="CAB4608567.1"/>
    <property type="molecule type" value="Genomic_DNA"/>
</dbReference>
<sequence length="55" mass="6054">MITSVPAIKPAVEVLPVTIQVITNVSAVPVMRQVMALANERRRDALIWLTLGDQQ</sequence>
<dbReference type="AlphaFoldDB" id="A0A6J6H4H1"/>
<organism evidence="1">
    <name type="scientific">freshwater metagenome</name>
    <dbReference type="NCBI Taxonomy" id="449393"/>
    <lineage>
        <taxon>unclassified sequences</taxon>
        <taxon>metagenomes</taxon>
        <taxon>ecological metagenomes</taxon>
    </lineage>
</organism>